<accession>R7TZ96</accession>
<dbReference type="EnsemblMetazoa" id="CapteT209767">
    <property type="protein sequence ID" value="CapteP209767"/>
    <property type="gene ID" value="CapteG209767"/>
</dbReference>
<gene>
    <name evidence="1" type="ORF">CAPTEDRAFT_209767</name>
</gene>
<reference evidence="1 3" key="2">
    <citation type="journal article" date="2013" name="Nature">
        <title>Insights into bilaterian evolution from three spiralian genomes.</title>
        <authorList>
            <person name="Simakov O."/>
            <person name="Marletaz F."/>
            <person name="Cho S.J."/>
            <person name="Edsinger-Gonzales E."/>
            <person name="Havlak P."/>
            <person name="Hellsten U."/>
            <person name="Kuo D.H."/>
            <person name="Larsson T."/>
            <person name="Lv J."/>
            <person name="Arendt D."/>
            <person name="Savage R."/>
            <person name="Osoegawa K."/>
            <person name="de Jong P."/>
            <person name="Grimwood J."/>
            <person name="Chapman J.A."/>
            <person name="Shapiro H."/>
            <person name="Aerts A."/>
            <person name="Otillar R.P."/>
            <person name="Terry A.Y."/>
            <person name="Boore J.L."/>
            <person name="Grigoriev I.V."/>
            <person name="Lindberg D.R."/>
            <person name="Seaver E.C."/>
            <person name="Weisblat D.A."/>
            <person name="Putnam N.H."/>
            <person name="Rokhsar D.S."/>
        </authorList>
    </citation>
    <scope>NUCLEOTIDE SEQUENCE</scope>
    <source>
        <strain evidence="1 3">I ESC-2004</strain>
    </source>
</reference>
<sequence>MNSLPEIQNVKAVEGLVIGRRLASNRQYKRHLDWTPDITKPQRFATWKSEIQDEVLFFESEDKPPKYICNYMKVCSGERGKAILREIKIDNVNEVKSKQLIETVETMNIETNPKDKTQQNVLLIGLASKEIHTACLKVDSSQLDNKKVMKLAVNIESCNLMAEDLSDIAQ</sequence>
<name>R7TZ96_CAPTE</name>
<dbReference type="EMBL" id="AMQN01002325">
    <property type="status" value="NOT_ANNOTATED_CDS"/>
    <property type="molecule type" value="Genomic_DNA"/>
</dbReference>
<evidence type="ECO:0000313" key="3">
    <source>
        <dbReference type="Proteomes" id="UP000014760"/>
    </source>
</evidence>
<dbReference type="AlphaFoldDB" id="R7TZ96"/>
<dbReference type="EMBL" id="KB308885">
    <property type="protein sequence ID" value="ELT96255.1"/>
    <property type="molecule type" value="Genomic_DNA"/>
</dbReference>
<evidence type="ECO:0000313" key="2">
    <source>
        <dbReference type="EnsemblMetazoa" id="CapteP209767"/>
    </source>
</evidence>
<keyword evidence="3" id="KW-1185">Reference proteome</keyword>
<reference evidence="2" key="3">
    <citation type="submission" date="2015-06" db="UniProtKB">
        <authorList>
            <consortium name="EnsemblMetazoa"/>
        </authorList>
    </citation>
    <scope>IDENTIFICATION</scope>
</reference>
<organism evidence="1">
    <name type="scientific">Capitella teleta</name>
    <name type="common">Polychaete worm</name>
    <dbReference type="NCBI Taxonomy" id="283909"/>
    <lineage>
        <taxon>Eukaryota</taxon>
        <taxon>Metazoa</taxon>
        <taxon>Spiralia</taxon>
        <taxon>Lophotrochozoa</taxon>
        <taxon>Annelida</taxon>
        <taxon>Polychaeta</taxon>
        <taxon>Sedentaria</taxon>
        <taxon>Scolecida</taxon>
        <taxon>Capitellidae</taxon>
        <taxon>Capitella</taxon>
    </lineage>
</organism>
<proteinExistence type="predicted"/>
<dbReference type="HOGENOM" id="CLU_1788662_0_0_1"/>
<dbReference type="Proteomes" id="UP000014760">
    <property type="component" value="Unassembled WGS sequence"/>
</dbReference>
<evidence type="ECO:0000313" key="1">
    <source>
        <dbReference type="EMBL" id="ELT96255.1"/>
    </source>
</evidence>
<reference evidence="3" key="1">
    <citation type="submission" date="2012-12" db="EMBL/GenBank/DDBJ databases">
        <authorList>
            <person name="Hellsten U."/>
            <person name="Grimwood J."/>
            <person name="Chapman J.A."/>
            <person name="Shapiro H."/>
            <person name="Aerts A."/>
            <person name="Otillar R.P."/>
            <person name="Terry A.Y."/>
            <person name="Boore J.L."/>
            <person name="Simakov O."/>
            <person name="Marletaz F."/>
            <person name="Cho S.-J."/>
            <person name="Edsinger-Gonzales E."/>
            <person name="Havlak P."/>
            <person name="Kuo D.-H."/>
            <person name="Larsson T."/>
            <person name="Lv J."/>
            <person name="Arendt D."/>
            <person name="Savage R."/>
            <person name="Osoegawa K."/>
            <person name="de Jong P."/>
            <person name="Lindberg D.R."/>
            <person name="Seaver E.C."/>
            <person name="Weisblat D.A."/>
            <person name="Putnam N.H."/>
            <person name="Grigoriev I.V."/>
            <person name="Rokhsar D.S."/>
        </authorList>
    </citation>
    <scope>NUCLEOTIDE SEQUENCE</scope>
    <source>
        <strain evidence="3">I ESC-2004</strain>
    </source>
</reference>
<protein>
    <submittedName>
        <fullName evidence="1 2">Uncharacterized protein</fullName>
    </submittedName>
</protein>
<dbReference type="EMBL" id="AMQN01002324">
    <property type="status" value="NOT_ANNOTATED_CDS"/>
    <property type="molecule type" value="Genomic_DNA"/>
</dbReference>